<keyword evidence="3" id="KW-1185">Reference proteome</keyword>
<name>M1DU96_SOLTU</name>
<sequence>MILKIGQLAYSADVRATRLERSIPWMIDSAILNALIPLRTTIYYLTAKVIACESRKGETPEVSILKAEIAELKKDIAYLKATDFTTLMQGVDDKDAPETLGSPLDTTGDMQRDDAGHAESDAETDEELIPVNAEETQESRVKGIFRDLPDLIGTVV</sequence>
<dbReference type="PaxDb" id="4113-PGSC0003DMT400094499"/>
<evidence type="ECO:0000256" key="1">
    <source>
        <dbReference type="SAM" id="MobiDB-lite"/>
    </source>
</evidence>
<dbReference type="Proteomes" id="UP000011115">
    <property type="component" value="Unassembled WGS sequence"/>
</dbReference>
<reference evidence="3" key="1">
    <citation type="journal article" date="2011" name="Nature">
        <title>Genome sequence and analysis of the tuber crop potato.</title>
        <authorList>
            <consortium name="The Potato Genome Sequencing Consortium"/>
        </authorList>
    </citation>
    <scope>NUCLEOTIDE SEQUENCE [LARGE SCALE GENOMIC DNA]</scope>
    <source>
        <strain evidence="3">cv. DM1-3 516 R44</strain>
    </source>
</reference>
<dbReference type="Gramene" id="PGSC0003DMT400094499">
    <property type="protein sequence ID" value="PGSC0003DMT400094499"/>
    <property type="gene ID" value="PGSC0003DMG400044070"/>
</dbReference>
<protein>
    <recommendedName>
        <fullName evidence="4">Polyprotein protein</fullName>
    </recommendedName>
</protein>
<dbReference type="InParanoid" id="M1DU96"/>
<feature type="compositionally biased region" description="Basic and acidic residues" evidence="1">
    <location>
        <begin position="110"/>
        <end position="120"/>
    </location>
</feature>
<evidence type="ECO:0000313" key="2">
    <source>
        <dbReference type="EnsemblPlants" id="PGSC0003DMT400094499"/>
    </source>
</evidence>
<dbReference type="HOGENOM" id="CLU_029307_11_2_1"/>
<accession>M1DU96</accession>
<organism evidence="2 3">
    <name type="scientific">Solanum tuberosum</name>
    <name type="common">Potato</name>
    <dbReference type="NCBI Taxonomy" id="4113"/>
    <lineage>
        <taxon>Eukaryota</taxon>
        <taxon>Viridiplantae</taxon>
        <taxon>Streptophyta</taxon>
        <taxon>Embryophyta</taxon>
        <taxon>Tracheophyta</taxon>
        <taxon>Spermatophyta</taxon>
        <taxon>Magnoliopsida</taxon>
        <taxon>eudicotyledons</taxon>
        <taxon>Gunneridae</taxon>
        <taxon>Pentapetalae</taxon>
        <taxon>asterids</taxon>
        <taxon>lamiids</taxon>
        <taxon>Solanales</taxon>
        <taxon>Solanaceae</taxon>
        <taxon>Solanoideae</taxon>
        <taxon>Solaneae</taxon>
        <taxon>Solanum</taxon>
    </lineage>
</organism>
<evidence type="ECO:0000313" key="3">
    <source>
        <dbReference type="Proteomes" id="UP000011115"/>
    </source>
</evidence>
<proteinExistence type="predicted"/>
<evidence type="ECO:0008006" key="4">
    <source>
        <dbReference type="Google" id="ProtNLM"/>
    </source>
</evidence>
<reference evidence="2" key="2">
    <citation type="submission" date="2015-06" db="UniProtKB">
        <authorList>
            <consortium name="EnsemblPlants"/>
        </authorList>
    </citation>
    <scope>IDENTIFICATION</scope>
    <source>
        <strain evidence="2">DM1-3 516 R44</strain>
    </source>
</reference>
<dbReference type="EnsemblPlants" id="PGSC0003DMT400094499">
    <property type="protein sequence ID" value="PGSC0003DMT400094499"/>
    <property type="gene ID" value="PGSC0003DMG400044070"/>
</dbReference>
<feature type="region of interest" description="Disordered" evidence="1">
    <location>
        <begin position="91"/>
        <end position="136"/>
    </location>
</feature>
<dbReference type="AlphaFoldDB" id="M1DU96"/>